<evidence type="ECO:0000256" key="1">
    <source>
        <dbReference type="SAM" id="MobiDB-lite"/>
    </source>
</evidence>
<reference evidence="2 3" key="1">
    <citation type="submission" date="2019-04" db="EMBL/GenBank/DDBJ databases">
        <title>An improved genome assembly and genetic linkage map for asparagus bean, Vigna unguiculata ssp. sesquipedialis.</title>
        <authorList>
            <person name="Xia Q."/>
            <person name="Zhang R."/>
            <person name="Dong Y."/>
        </authorList>
    </citation>
    <scope>NUCLEOTIDE SEQUENCE [LARGE SCALE GENOMIC DNA]</scope>
    <source>
        <tissue evidence="2">Leaf</tissue>
    </source>
</reference>
<dbReference type="PRINTS" id="PR01217">
    <property type="entry name" value="PRICHEXTENSN"/>
</dbReference>
<sequence length="288" mass="31037">MSPRRPSSSDKGKKTKPRRQPARYIIRVPGQIPQSAPIQAPSLARVPTPHLAGVTTPSTSIPSPHPIVVPTLDPTMVLTPPTSTPHPTVVPAPPTFTAHPTVVPAPATFIPNPTVAPAPPTSTPQPSHQGPSPVVEEFSTRLSQVRSEQGSCAEASEHNDEEDVIRTQCWVDVVGGKNKGRLYGTGELGKGYTAGRGIHKQQASSSSNAEEAEPLKVHAPLNAIVYVTSSPIGKEKHDYMISNSHLQRPRCMTKNPRSHVYSFDVLEDILSSLVARSLFLQYFSLISK</sequence>
<gene>
    <name evidence="2" type="ORF">DEO72_LG2g1893</name>
</gene>
<evidence type="ECO:0000313" key="2">
    <source>
        <dbReference type="EMBL" id="QCD81564.1"/>
    </source>
</evidence>
<dbReference type="Proteomes" id="UP000501690">
    <property type="component" value="Linkage Group LG2"/>
</dbReference>
<name>A0A4D6L0W1_VIGUN</name>
<keyword evidence="3" id="KW-1185">Reference proteome</keyword>
<protein>
    <submittedName>
        <fullName evidence="2">Uncharacterized protein</fullName>
    </submittedName>
</protein>
<feature type="compositionally biased region" description="Pro residues" evidence="1">
    <location>
        <begin position="114"/>
        <end position="123"/>
    </location>
</feature>
<organism evidence="2 3">
    <name type="scientific">Vigna unguiculata</name>
    <name type="common">Cowpea</name>
    <dbReference type="NCBI Taxonomy" id="3917"/>
    <lineage>
        <taxon>Eukaryota</taxon>
        <taxon>Viridiplantae</taxon>
        <taxon>Streptophyta</taxon>
        <taxon>Embryophyta</taxon>
        <taxon>Tracheophyta</taxon>
        <taxon>Spermatophyta</taxon>
        <taxon>Magnoliopsida</taxon>
        <taxon>eudicotyledons</taxon>
        <taxon>Gunneridae</taxon>
        <taxon>Pentapetalae</taxon>
        <taxon>rosids</taxon>
        <taxon>fabids</taxon>
        <taxon>Fabales</taxon>
        <taxon>Fabaceae</taxon>
        <taxon>Papilionoideae</taxon>
        <taxon>50 kb inversion clade</taxon>
        <taxon>NPAAA clade</taxon>
        <taxon>indigoferoid/millettioid clade</taxon>
        <taxon>Phaseoleae</taxon>
        <taxon>Vigna</taxon>
    </lineage>
</organism>
<dbReference type="AlphaFoldDB" id="A0A4D6L0W1"/>
<feature type="region of interest" description="Disordered" evidence="1">
    <location>
        <begin position="111"/>
        <end position="160"/>
    </location>
</feature>
<feature type="region of interest" description="Disordered" evidence="1">
    <location>
        <begin position="1"/>
        <end position="36"/>
    </location>
</feature>
<feature type="compositionally biased region" description="Polar residues" evidence="1">
    <location>
        <begin position="140"/>
        <end position="150"/>
    </location>
</feature>
<feature type="compositionally biased region" description="Low complexity" evidence="1">
    <location>
        <begin position="124"/>
        <end position="133"/>
    </location>
</feature>
<proteinExistence type="predicted"/>
<evidence type="ECO:0000313" key="3">
    <source>
        <dbReference type="Proteomes" id="UP000501690"/>
    </source>
</evidence>
<accession>A0A4D6L0W1</accession>
<dbReference type="EMBL" id="CP039346">
    <property type="protein sequence ID" value="QCD81564.1"/>
    <property type="molecule type" value="Genomic_DNA"/>
</dbReference>